<dbReference type="Pfam" id="PF00646">
    <property type="entry name" value="F-box"/>
    <property type="match status" value="1"/>
</dbReference>
<protein>
    <submittedName>
        <fullName evidence="2">Uncharacterized protein</fullName>
    </submittedName>
</protein>
<feature type="compositionally biased region" description="Pro residues" evidence="1">
    <location>
        <begin position="524"/>
        <end position="533"/>
    </location>
</feature>
<feature type="compositionally biased region" description="Low complexity" evidence="1">
    <location>
        <begin position="486"/>
        <end position="523"/>
    </location>
</feature>
<dbReference type="InterPro" id="IPR017451">
    <property type="entry name" value="F-box-assoc_interact_dom"/>
</dbReference>
<dbReference type="Gramene" id="ONI02528">
    <property type="protein sequence ID" value="ONI02528"/>
    <property type="gene ID" value="PRUPE_6G204200"/>
</dbReference>
<feature type="region of interest" description="Disordered" evidence="1">
    <location>
        <begin position="1"/>
        <end position="20"/>
    </location>
</feature>
<evidence type="ECO:0000256" key="1">
    <source>
        <dbReference type="SAM" id="MobiDB-lite"/>
    </source>
</evidence>
<evidence type="ECO:0000313" key="2">
    <source>
        <dbReference type="EMBL" id="ONI02528.1"/>
    </source>
</evidence>
<dbReference type="InterPro" id="IPR001810">
    <property type="entry name" value="F-box_dom"/>
</dbReference>
<proteinExistence type="predicted"/>
<sequence>MDKKEHLDRKNKHVIDYDEDEKKKHVIDDDEYEKKKKVDAKGATSILEGVSLSHIYGIKPHHLQNELVEKILPRLDVKSLLRFQLVSKDWMSMIRKPELTMQHKEMKPNPNYLFLLTSASEARPEICFTRIEVHPYRKRAKQEIILNVSHHITEPEIPNHREYSLPNASVTFRSQAVNGLVCTFGSNGQVYKVFILNPYTRILLTLPDGPPQRPHLQSPSHFHNQIAFHFGFDPNREEYKVLQAQWALEGATASYSVFPGEVLEFKLCIITLGSTEWRQIEPPLFLTANEAYDFLDNTNKSLFVRRSGSMYWLYFHSILAFDVGLETFSLIQVPQSFSYPWCISSEFSLVEVEESLALIWKDKLGQPRLSIRRHDSWETREEDLISCWKSNFHKTLFPISPSLIMATEHYPRRIRKFVGLELLDVPTKTTRMYELKIKAPLRCTPQQFVEAQKQRKHIEVPFPHACSIVHYEESFMIPQAAAGPATPAAPAAPAAPPAVAAAAPAGLATPAAPSAAAPAGPATPAAPPAPPAG</sequence>
<dbReference type="PANTHER" id="PTHR31672:SF13">
    <property type="entry name" value="F-BOX PROTEIN CPR30-LIKE"/>
    <property type="match status" value="1"/>
</dbReference>
<dbReference type="InterPro" id="IPR050796">
    <property type="entry name" value="SCF_F-box_component"/>
</dbReference>
<name>M5WEF0_PRUPE</name>
<dbReference type="Pfam" id="PF08268">
    <property type="entry name" value="FBA_3"/>
    <property type="match status" value="1"/>
</dbReference>
<evidence type="ECO:0000313" key="3">
    <source>
        <dbReference type="Proteomes" id="UP000006882"/>
    </source>
</evidence>
<dbReference type="NCBIfam" id="TIGR01640">
    <property type="entry name" value="F_box_assoc_1"/>
    <property type="match status" value="1"/>
</dbReference>
<dbReference type="Gene3D" id="1.20.1280.50">
    <property type="match status" value="1"/>
</dbReference>
<accession>M5WEF0</accession>
<dbReference type="AlphaFoldDB" id="M5WEF0"/>
<feature type="region of interest" description="Disordered" evidence="1">
    <location>
        <begin position="486"/>
        <end position="533"/>
    </location>
</feature>
<dbReference type="EMBL" id="CM007656">
    <property type="protein sequence ID" value="ONI02528.1"/>
    <property type="molecule type" value="Genomic_DNA"/>
</dbReference>
<dbReference type="InterPro" id="IPR013187">
    <property type="entry name" value="F-box-assoc_dom_typ3"/>
</dbReference>
<dbReference type="Proteomes" id="UP000006882">
    <property type="component" value="Chromosome G6"/>
</dbReference>
<dbReference type="PROSITE" id="PS50181">
    <property type="entry name" value="FBOX"/>
    <property type="match status" value="1"/>
</dbReference>
<keyword evidence="3" id="KW-1185">Reference proteome</keyword>
<organism evidence="2 3">
    <name type="scientific">Prunus persica</name>
    <name type="common">Peach</name>
    <name type="synonym">Amygdalus persica</name>
    <dbReference type="NCBI Taxonomy" id="3760"/>
    <lineage>
        <taxon>Eukaryota</taxon>
        <taxon>Viridiplantae</taxon>
        <taxon>Streptophyta</taxon>
        <taxon>Embryophyta</taxon>
        <taxon>Tracheophyta</taxon>
        <taxon>Spermatophyta</taxon>
        <taxon>Magnoliopsida</taxon>
        <taxon>eudicotyledons</taxon>
        <taxon>Gunneridae</taxon>
        <taxon>Pentapetalae</taxon>
        <taxon>rosids</taxon>
        <taxon>fabids</taxon>
        <taxon>Rosales</taxon>
        <taxon>Rosaceae</taxon>
        <taxon>Amygdaloideae</taxon>
        <taxon>Amygdaleae</taxon>
        <taxon>Prunus</taxon>
    </lineage>
</organism>
<dbReference type="InterPro" id="IPR036047">
    <property type="entry name" value="F-box-like_dom_sf"/>
</dbReference>
<dbReference type="SUPFAM" id="SSF81383">
    <property type="entry name" value="F-box domain"/>
    <property type="match status" value="1"/>
</dbReference>
<gene>
    <name evidence="2" type="ORF">PRUPE_6G204200</name>
</gene>
<reference evidence="2 3" key="1">
    <citation type="journal article" date="2013" name="Nat. Genet.">
        <title>The high-quality draft genome of peach (Prunus persica) identifies unique patterns of genetic diversity, domestication and genome evolution.</title>
        <authorList>
            <consortium name="International Peach Genome Initiative"/>
            <person name="Verde I."/>
            <person name="Abbott A.G."/>
            <person name="Scalabrin S."/>
            <person name="Jung S."/>
            <person name="Shu S."/>
            <person name="Marroni F."/>
            <person name="Zhebentyayeva T."/>
            <person name="Dettori M.T."/>
            <person name="Grimwood J."/>
            <person name="Cattonaro F."/>
            <person name="Zuccolo A."/>
            <person name="Rossini L."/>
            <person name="Jenkins J."/>
            <person name="Vendramin E."/>
            <person name="Meisel L.A."/>
            <person name="Decroocq V."/>
            <person name="Sosinski B."/>
            <person name="Prochnik S."/>
            <person name="Mitros T."/>
            <person name="Policriti A."/>
            <person name="Cipriani G."/>
            <person name="Dondini L."/>
            <person name="Ficklin S."/>
            <person name="Goodstein D.M."/>
            <person name="Xuan P."/>
            <person name="Del Fabbro C."/>
            <person name="Aramini V."/>
            <person name="Copetti D."/>
            <person name="Gonzalez S."/>
            <person name="Horner D.S."/>
            <person name="Falchi R."/>
            <person name="Lucas S."/>
            <person name="Mica E."/>
            <person name="Maldonado J."/>
            <person name="Lazzari B."/>
            <person name="Bielenberg D."/>
            <person name="Pirona R."/>
            <person name="Miculan M."/>
            <person name="Barakat A."/>
            <person name="Testolin R."/>
            <person name="Stella A."/>
            <person name="Tartarini S."/>
            <person name="Tonutti P."/>
            <person name="Arus P."/>
            <person name="Orellana A."/>
            <person name="Wells C."/>
            <person name="Main D."/>
            <person name="Vizzotto G."/>
            <person name="Silva H."/>
            <person name="Salamini F."/>
            <person name="Schmutz J."/>
            <person name="Morgante M."/>
            <person name="Rokhsar D.S."/>
        </authorList>
    </citation>
    <scope>NUCLEOTIDE SEQUENCE [LARGE SCALE GENOMIC DNA]</scope>
    <source>
        <strain evidence="3">cv. Nemared</strain>
    </source>
</reference>
<dbReference type="PANTHER" id="PTHR31672">
    <property type="entry name" value="BNACNNG10540D PROTEIN"/>
    <property type="match status" value="1"/>
</dbReference>
<dbReference type="HOGENOM" id="CLU_512531_0_0_1"/>